<proteinExistence type="predicted"/>
<dbReference type="AlphaFoldDB" id="A0A9E7JEI0"/>
<dbReference type="Proteomes" id="UP001055439">
    <property type="component" value="Chromosome 10"/>
</dbReference>
<feature type="domain" description="Nudix hydrolase" evidence="1">
    <location>
        <begin position="130"/>
        <end position="284"/>
    </location>
</feature>
<evidence type="ECO:0000313" key="3">
    <source>
        <dbReference type="Proteomes" id="UP001055439"/>
    </source>
</evidence>
<dbReference type="EMBL" id="CP097503">
    <property type="protein sequence ID" value="URD77657.1"/>
    <property type="molecule type" value="Genomic_DNA"/>
</dbReference>
<dbReference type="PANTHER" id="PTHR43222:SF2">
    <property type="entry name" value="NUDIX HYDROLASE 23, CHLOROPLASTIC"/>
    <property type="match status" value="1"/>
</dbReference>
<dbReference type="InterPro" id="IPR000086">
    <property type="entry name" value="NUDIX_hydrolase_dom"/>
</dbReference>
<dbReference type="PANTHER" id="PTHR43222">
    <property type="entry name" value="NUDIX HYDROLASE 23"/>
    <property type="match status" value="1"/>
</dbReference>
<dbReference type="GO" id="GO:0016787">
    <property type="term" value="F:hydrolase activity"/>
    <property type="evidence" value="ECO:0007669"/>
    <property type="project" value="UniProtKB-KW"/>
</dbReference>
<keyword evidence="2" id="KW-0378">Hydrolase</keyword>
<sequence>MMLRSVHLSYGFGVSPLLRCNPRFCSLASLPAIASLSQSSISASPWRSPLCVPCPPSHAVFRAFWMSSGGPDTRPDVVAATGPAAAPSMFQKPKICFCHSCGNPTKHVIPDGEEKIRAVCTVCGKIHYENPKMVVGCLVEHNDKVLLCKRKIEPSYGLWTLPAGFLEIGESAAEGAARETLEEACAEVEIISPFAQLDIPLIGQVRKLTSVDNYLDNIHSGLGNEELCLISYPVQSYIIFRARLKTPHFSPGPESLECALFALDDIPFDSLAFSSIIVTLRMYIEDINSGNLKFHYCTINKRPGASPSDPCGFNVDYHLRS</sequence>
<dbReference type="OrthoDB" id="447842at2759"/>
<gene>
    <name evidence="2" type="ORF">MUK42_02109</name>
</gene>
<keyword evidence="3" id="KW-1185">Reference proteome</keyword>
<dbReference type="InterPro" id="IPR015797">
    <property type="entry name" value="NUDIX_hydrolase-like_dom_sf"/>
</dbReference>
<accession>A0A9E7JEI0</accession>
<dbReference type="SUPFAM" id="SSF55811">
    <property type="entry name" value="Nudix"/>
    <property type="match status" value="1"/>
</dbReference>
<evidence type="ECO:0000259" key="1">
    <source>
        <dbReference type="PROSITE" id="PS51462"/>
    </source>
</evidence>
<dbReference type="CDD" id="cd04511">
    <property type="entry name" value="NUDIX_Hydrolase"/>
    <property type="match status" value="1"/>
</dbReference>
<name>A0A9E7JEI0_9LILI</name>
<dbReference type="PROSITE" id="PS51462">
    <property type="entry name" value="NUDIX"/>
    <property type="match status" value="1"/>
</dbReference>
<reference evidence="2" key="1">
    <citation type="submission" date="2022-05" db="EMBL/GenBank/DDBJ databases">
        <title>The Musa troglodytarum L. genome provides insights into the mechanism of non-climacteric behaviour and enrichment of carotenoids.</title>
        <authorList>
            <person name="Wang J."/>
        </authorList>
    </citation>
    <scope>NUCLEOTIDE SEQUENCE</scope>
    <source>
        <tissue evidence="2">Leaf</tissue>
    </source>
</reference>
<dbReference type="InterPro" id="IPR029401">
    <property type="entry name" value="Nudix_N"/>
</dbReference>
<dbReference type="Pfam" id="PF00293">
    <property type="entry name" value="NUDIX"/>
    <property type="match status" value="1"/>
</dbReference>
<dbReference type="Pfam" id="PF14803">
    <property type="entry name" value="Zn_ribbon_Nudix"/>
    <property type="match status" value="1"/>
</dbReference>
<organism evidence="2 3">
    <name type="scientific">Musa troglodytarum</name>
    <name type="common">fe'i banana</name>
    <dbReference type="NCBI Taxonomy" id="320322"/>
    <lineage>
        <taxon>Eukaryota</taxon>
        <taxon>Viridiplantae</taxon>
        <taxon>Streptophyta</taxon>
        <taxon>Embryophyta</taxon>
        <taxon>Tracheophyta</taxon>
        <taxon>Spermatophyta</taxon>
        <taxon>Magnoliopsida</taxon>
        <taxon>Liliopsida</taxon>
        <taxon>Zingiberales</taxon>
        <taxon>Musaceae</taxon>
        <taxon>Musa</taxon>
    </lineage>
</organism>
<evidence type="ECO:0000313" key="2">
    <source>
        <dbReference type="EMBL" id="URD77657.1"/>
    </source>
</evidence>
<dbReference type="Gene3D" id="3.90.79.10">
    <property type="entry name" value="Nucleoside Triphosphate Pyrophosphohydrolase"/>
    <property type="match status" value="1"/>
</dbReference>
<dbReference type="Gene3D" id="2.20.70.10">
    <property type="match status" value="1"/>
</dbReference>
<protein>
    <submittedName>
        <fullName evidence="2">Nudix hydrolase 23</fullName>
    </submittedName>
</protein>